<dbReference type="AlphaFoldDB" id="A0A8H3F7X0"/>
<gene>
    <name evidence="5" type="ORF">IMSHALPRED_004386</name>
</gene>
<dbReference type="GO" id="GO:0005506">
    <property type="term" value="F:iron ion binding"/>
    <property type="evidence" value="ECO:0007669"/>
    <property type="project" value="InterPro"/>
</dbReference>
<evidence type="ECO:0000256" key="4">
    <source>
        <dbReference type="ARBA" id="ARBA00023004"/>
    </source>
</evidence>
<evidence type="ECO:0000256" key="1">
    <source>
        <dbReference type="ARBA" id="ARBA00001971"/>
    </source>
</evidence>
<comment type="caution">
    <text evidence="5">The sequence shown here is derived from an EMBL/GenBank/DDBJ whole genome shotgun (WGS) entry which is preliminary data.</text>
</comment>
<dbReference type="Pfam" id="PF00067">
    <property type="entry name" value="p450"/>
    <property type="match status" value="1"/>
</dbReference>
<organism evidence="5 6">
    <name type="scientific">Imshaugia aleurites</name>
    <dbReference type="NCBI Taxonomy" id="172621"/>
    <lineage>
        <taxon>Eukaryota</taxon>
        <taxon>Fungi</taxon>
        <taxon>Dikarya</taxon>
        <taxon>Ascomycota</taxon>
        <taxon>Pezizomycotina</taxon>
        <taxon>Lecanoromycetes</taxon>
        <taxon>OSLEUM clade</taxon>
        <taxon>Lecanoromycetidae</taxon>
        <taxon>Lecanorales</taxon>
        <taxon>Lecanorineae</taxon>
        <taxon>Parmeliaceae</taxon>
        <taxon>Imshaugia</taxon>
    </lineage>
</organism>
<dbReference type="PANTHER" id="PTHR24305">
    <property type="entry name" value="CYTOCHROME P450"/>
    <property type="match status" value="1"/>
</dbReference>
<dbReference type="OrthoDB" id="1470350at2759"/>
<sequence length="390" mass="44909">MLTQFLSNQTSVSPTGKSGNLIPRNFIRALETDVFTAFAFSDAESTTYLNELRAGANTMKELGMDIWELWHEDKRDSFFFFESEPGLQVFRSFFAPHGRDIHVRFETWVESVMRQYEARVSSCFKSECEEKGSSEQGVYWRLLTYRSPTTRQPLSWHERASEIMDHMAISQNTGAGHDPVPCTIEFLMQKLTHLPEHQIRLRRELRSLLPRDPDARTYSQIDSLPFLNALILEALRVVESIETYQPRLVPPGGCTIESYYLPEGTVVSTQPHLMNNHPAIFPSPETFDPDRWYVQLLLPMLPHRKMNKSSRFLNPLPSVSRLPRGNVDNAAIHQIKELNADEATYYPVMKTALVGIYMDFSTTLVPETDKLWKSGDEACKAEVCFEKMEW</sequence>
<keyword evidence="6" id="KW-1185">Reference proteome</keyword>
<dbReference type="SUPFAM" id="SSF48264">
    <property type="entry name" value="Cytochrome P450"/>
    <property type="match status" value="1"/>
</dbReference>
<protein>
    <recommendedName>
        <fullName evidence="7">Cytochrome P450</fullName>
    </recommendedName>
</protein>
<dbReference type="InterPro" id="IPR050121">
    <property type="entry name" value="Cytochrome_P450_monoxygenase"/>
</dbReference>
<evidence type="ECO:0000313" key="6">
    <source>
        <dbReference type="Proteomes" id="UP000664534"/>
    </source>
</evidence>
<dbReference type="PRINTS" id="PR00465">
    <property type="entry name" value="EP450IV"/>
</dbReference>
<dbReference type="InterPro" id="IPR002403">
    <property type="entry name" value="Cyt_P450_E_grp-IV"/>
</dbReference>
<dbReference type="InterPro" id="IPR036396">
    <property type="entry name" value="Cyt_P450_sf"/>
</dbReference>
<comment type="similarity">
    <text evidence="2">Belongs to the cytochrome P450 family.</text>
</comment>
<evidence type="ECO:0000313" key="5">
    <source>
        <dbReference type="EMBL" id="CAF9918720.1"/>
    </source>
</evidence>
<dbReference type="Proteomes" id="UP000664534">
    <property type="component" value="Unassembled WGS sequence"/>
</dbReference>
<dbReference type="GO" id="GO:0004497">
    <property type="term" value="F:monooxygenase activity"/>
    <property type="evidence" value="ECO:0007669"/>
    <property type="project" value="InterPro"/>
</dbReference>
<keyword evidence="4" id="KW-0408">Iron</keyword>
<name>A0A8H3F7X0_9LECA</name>
<dbReference type="PANTHER" id="PTHR24305:SF166">
    <property type="entry name" value="CYTOCHROME P450 12A4, MITOCHONDRIAL-RELATED"/>
    <property type="match status" value="1"/>
</dbReference>
<dbReference type="GO" id="GO:0016705">
    <property type="term" value="F:oxidoreductase activity, acting on paired donors, with incorporation or reduction of molecular oxygen"/>
    <property type="evidence" value="ECO:0007669"/>
    <property type="project" value="InterPro"/>
</dbReference>
<evidence type="ECO:0000256" key="2">
    <source>
        <dbReference type="ARBA" id="ARBA00010617"/>
    </source>
</evidence>
<accession>A0A8H3F7X0</accession>
<evidence type="ECO:0008006" key="7">
    <source>
        <dbReference type="Google" id="ProtNLM"/>
    </source>
</evidence>
<dbReference type="EMBL" id="CAJPDT010000021">
    <property type="protein sequence ID" value="CAF9918720.1"/>
    <property type="molecule type" value="Genomic_DNA"/>
</dbReference>
<proteinExistence type="inferred from homology"/>
<keyword evidence="3" id="KW-0479">Metal-binding</keyword>
<dbReference type="GO" id="GO:0020037">
    <property type="term" value="F:heme binding"/>
    <property type="evidence" value="ECO:0007669"/>
    <property type="project" value="InterPro"/>
</dbReference>
<evidence type="ECO:0000256" key="3">
    <source>
        <dbReference type="ARBA" id="ARBA00022723"/>
    </source>
</evidence>
<dbReference type="Gene3D" id="1.10.630.10">
    <property type="entry name" value="Cytochrome P450"/>
    <property type="match status" value="1"/>
</dbReference>
<reference evidence="5" key="1">
    <citation type="submission" date="2021-03" db="EMBL/GenBank/DDBJ databases">
        <authorList>
            <person name="Tagirdzhanova G."/>
        </authorList>
    </citation>
    <scope>NUCLEOTIDE SEQUENCE</scope>
</reference>
<comment type="cofactor">
    <cofactor evidence="1">
        <name>heme</name>
        <dbReference type="ChEBI" id="CHEBI:30413"/>
    </cofactor>
</comment>
<dbReference type="InterPro" id="IPR001128">
    <property type="entry name" value="Cyt_P450"/>
</dbReference>